<dbReference type="PATRIC" id="fig|545.12.peg.3609"/>
<reference evidence="1" key="1">
    <citation type="submission" date="2014-06" db="EMBL/GenBank/DDBJ databases">
        <authorList>
            <person name="Urmite Genomes Urmite Genomes"/>
        </authorList>
    </citation>
    <scope>NUCLEOTIDE SEQUENCE</scope>
</reference>
<sequence>MKNNTIEIYRRRIAIAALNRMKRKTGAYRLTVSMPDGDIQFIDIDEEAMLQLLQRFEKQARNEFSAEAETFLRQTYMKSVDINGHTEYLTETGKMIVDEIFAELVKHAKEKYVCGGIN</sequence>
<name>A0A078LK21_CITKO</name>
<dbReference type="EMBL" id="LK931336">
    <property type="protein sequence ID" value="CDZ85396.1"/>
    <property type="molecule type" value="Genomic_DNA"/>
</dbReference>
<accession>A0A078LK21</accession>
<dbReference type="AlphaFoldDB" id="A0A078LK21"/>
<organism evidence="1">
    <name type="scientific">Citrobacter koseri</name>
    <name type="common">Citrobacter diversus</name>
    <dbReference type="NCBI Taxonomy" id="545"/>
    <lineage>
        <taxon>Bacteria</taxon>
        <taxon>Pseudomonadati</taxon>
        <taxon>Pseudomonadota</taxon>
        <taxon>Gammaproteobacteria</taxon>
        <taxon>Enterobacterales</taxon>
        <taxon>Enterobacteriaceae</taxon>
        <taxon>Citrobacter</taxon>
    </lineage>
</organism>
<gene>
    <name evidence="1" type="ORF">BN1086_03599</name>
</gene>
<protein>
    <submittedName>
        <fullName evidence="1">Uncharacterized protein</fullName>
    </submittedName>
</protein>
<evidence type="ECO:0000313" key="1">
    <source>
        <dbReference type="EMBL" id="CDZ85396.1"/>
    </source>
</evidence>
<proteinExistence type="predicted"/>